<evidence type="ECO:0000313" key="3">
    <source>
        <dbReference type="Proteomes" id="UP000287352"/>
    </source>
</evidence>
<dbReference type="EMBL" id="BIFR01000002">
    <property type="protein sequence ID" value="GCE15271.1"/>
    <property type="molecule type" value="Genomic_DNA"/>
</dbReference>
<organism evidence="2 3">
    <name type="scientific">Tengunoibacter tsumagoiensis</name>
    <dbReference type="NCBI Taxonomy" id="2014871"/>
    <lineage>
        <taxon>Bacteria</taxon>
        <taxon>Bacillati</taxon>
        <taxon>Chloroflexota</taxon>
        <taxon>Ktedonobacteria</taxon>
        <taxon>Ktedonobacterales</taxon>
        <taxon>Dictyobacteraceae</taxon>
        <taxon>Tengunoibacter</taxon>
    </lineage>
</organism>
<dbReference type="Gene3D" id="3.40.630.30">
    <property type="match status" value="1"/>
</dbReference>
<dbReference type="AlphaFoldDB" id="A0A402A8I5"/>
<gene>
    <name evidence="2" type="ORF">KTT_51300</name>
</gene>
<evidence type="ECO:0000313" key="2">
    <source>
        <dbReference type="EMBL" id="GCE15271.1"/>
    </source>
</evidence>
<dbReference type="InterPro" id="IPR016181">
    <property type="entry name" value="Acyl_CoA_acyltransferase"/>
</dbReference>
<evidence type="ECO:0000259" key="1">
    <source>
        <dbReference type="PROSITE" id="PS51186"/>
    </source>
</evidence>
<accession>A0A402A8I5</accession>
<sequence>MLSLCPGNPYGAYTRSFGKAVALLAQKAHSGLYNRVHHISGDDVGFLDEIIEWYRSSGGICSFQVVPLLSSPSLLWQLAKHGFYQSGFYNVLYGLPAIQQASFPQLTIRSVEPEEKETFVDIYFNSFGLPKTAAYGYVHESMSRLIDVSSNNCFFALVDKKPVAIAILSLYQQVGYLALAATLPSFRAYGCHQALLQARITRAISQECELIVGQAGVATGSQRNMERSGLRLAYTKTDWTIYNALADPDKNTTSFNR</sequence>
<name>A0A402A8I5_9CHLR</name>
<proteinExistence type="predicted"/>
<comment type="caution">
    <text evidence="2">The sequence shown here is derived from an EMBL/GenBank/DDBJ whole genome shotgun (WGS) entry which is preliminary data.</text>
</comment>
<dbReference type="SUPFAM" id="SSF55729">
    <property type="entry name" value="Acyl-CoA N-acyltransferases (Nat)"/>
    <property type="match status" value="1"/>
</dbReference>
<dbReference type="PROSITE" id="PS51186">
    <property type="entry name" value="GNAT"/>
    <property type="match status" value="1"/>
</dbReference>
<feature type="domain" description="N-acetyltransferase" evidence="1">
    <location>
        <begin position="106"/>
        <end position="248"/>
    </location>
</feature>
<dbReference type="InterPro" id="IPR000182">
    <property type="entry name" value="GNAT_dom"/>
</dbReference>
<protein>
    <recommendedName>
        <fullName evidence="1">N-acetyltransferase domain-containing protein</fullName>
    </recommendedName>
</protein>
<reference evidence="3" key="1">
    <citation type="submission" date="2018-12" db="EMBL/GenBank/DDBJ databases">
        <title>Tengunoibacter tsumagoiensis gen. nov., sp. nov., Dictyobacter kobayashii sp. nov., D. alpinus sp. nov., and D. joshuensis sp. nov. and description of Dictyobacteraceae fam. nov. within the order Ktedonobacterales isolated from Tengu-no-mugimeshi.</title>
        <authorList>
            <person name="Wang C.M."/>
            <person name="Zheng Y."/>
            <person name="Sakai Y."/>
            <person name="Toyoda A."/>
            <person name="Minakuchi Y."/>
            <person name="Abe K."/>
            <person name="Yokota A."/>
            <person name="Yabe S."/>
        </authorList>
    </citation>
    <scope>NUCLEOTIDE SEQUENCE [LARGE SCALE GENOMIC DNA]</scope>
    <source>
        <strain evidence="3">Uno3</strain>
    </source>
</reference>
<dbReference type="Proteomes" id="UP000287352">
    <property type="component" value="Unassembled WGS sequence"/>
</dbReference>
<keyword evidence="3" id="KW-1185">Reference proteome</keyword>
<dbReference type="GO" id="GO:0016747">
    <property type="term" value="F:acyltransferase activity, transferring groups other than amino-acyl groups"/>
    <property type="evidence" value="ECO:0007669"/>
    <property type="project" value="InterPro"/>
</dbReference>